<sequence>MLKKKSFSFSEVEWVFYSLLLVFFSFIPIFKWHIILFVPPFLLFIYVFELDLTKTCVRSCFIFLFFCIWMYSSNYIGSAIKADKFLFFLQEKLNKVIVSNYSGKTQKFISYLLLNKRDREINPVIEDFRELSIVHLIVISGFHMNLVKNILSKIIPNCLNPKIKKILIFSSLFTYSWATAFSIPSTRIFFEESSELFQRKKNKKGKSLPFEKWSKSIWITFLLFPSALSSLSFILSYFFALVFRLIGKLGLTSVNELLLRTVSACLISLFFFSYKTKKLFLISGVNQFLFTPVIILLFLYYFFTWPFKFLSSIGTKLYDYFTSLVSPLSFNKLYLTRYSGSSLEIFYFLVAFSLVTLGVSYLLRKKAN</sequence>
<accession>F0QRD2</accession>
<organism evidence="3 4">
    <name type="scientific">Mycoplasma suis (strain Illinois)</name>
    <dbReference type="NCBI Taxonomy" id="768700"/>
    <lineage>
        <taxon>Bacteria</taxon>
        <taxon>Bacillati</taxon>
        <taxon>Mycoplasmatota</taxon>
        <taxon>Mollicutes</taxon>
        <taxon>Mycoplasmataceae</taxon>
        <taxon>Mycoplasma</taxon>
    </lineage>
</organism>
<keyword evidence="1" id="KW-1133">Transmembrane helix</keyword>
<dbReference type="Proteomes" id="UP000007484">
    <property type="component" value="Chromosome"/>
</dbReference>
<dbReference type="NCBIfam" id="TIGR00360">
    <property type="entry name" value="ComEC_N-term"/>
    <property type="match status" value="1"/>
</dbReference>
<feature type="transmembrane region" description="Helical" evidence="1">
    <location>
        <begin position="60"/>
        <end position="80"/>
    </location>
</feature>
<dbReference type="AlphaFoldDB" id="F0QRD2"/>
<feature type="transmembrane region" description="Helical" evidence="1">
    <location>
        <begin position="257"/>
        <end position="274"/>
    </location>
</feature>
<dbReference type="STRING" id="768700.MSU_0518"/>
<dbReference type="EMBL" id="CP002525">
    <property type="protein sequence ID" value="ADX98052.1"/>
    <property type="molecule type" value="Genomic_DNA"/>
</dbReference>
<feature type="transmembrane region" description="Helical" evidence="1">
    <location>
        <begin position="280"/>
        <end position="305"/>
    </location>
</feature>
<name>F0QRD2_MYCSL</name>
<evidence type="ECO:0000259" key="2">
    <source>
        <dbReference type="Pfam" id="PF03772"/>
    </source>
</evidence>
<dbReference type="HOGENOM" id="CLU_754043_0_0_14"/>
<proteinExistence type="predicted"/>
<evidence type="ECO:0000313" key="4">
    <source>
        <dbReference type="Proteomes" id="UP000007484"/>
    </source>
</evidence>
<dbReference type="Pfam" id="PF03772">
    <property type="entry name" value="Competence"/>
    <property type="match status" value="1"/>
</dbReference>
<evidence type="ECO:0000256" key="1">
    <source>
        <dbReference type="SAM" id="Phobius"/>
    </source>
</evidence>
<keyword evidence="1" id="KW-0812">Transmembrane</keyword>
<dbReference type="KEGG" id="mss:MSU_0518"/>
<dbReference type="InterPro" id="IPR004477">
    <property type="entry name" value="ComEC_N"/>
</dbReference>
<feature type="transmembrane region" description="Helical" evidence="1">
    <location>
        <begin position="217"/>
        <end position="245"/>
    </location>
</feature>
<feature type="transmembrane region" description="Helical" evidence="1">
    <location>
        <begin position="345"/>
        <end position="363"/>
    </location>
</feature>
<feature type="domain" description="ComEC/Rec2-related protein" evidence="2">
    <location>
        <begin position="112"/>
        <end position="307"/>
    </location>
</feature>
<keyword evidence="1" id="KW-0472">Membrane</keyword>
<feature type="transmembrane region" description="Helical" evidence="1">
    <location>
        <begin position="15"/>
        <end position="48"/>
    </location>
</feature>
<keyword evidence="4" id="KW-1185">Reference proteome</keyword>
<protein>
    <submittedName>
        <fullName evidence="3">ComEC/Rec2-related domain protein</fullName>
    </submittedName>
</protein>
<reference evidence="3 4" key="1">
    <citation type="journal article" date="2011" name="J. Bacteriol.">
        <title>Complete genome sequences of two hemotropic Mycoplasmas, Mycoplasma haemofelis strain Ohio2 and Mycoplasma suis strain Illinois.</title>
        <authorList>
            <person name="Messick J.B."/>
            <person name="Santos A.P."/>
            <person name="Guimaraes A.M."/>
        </authorList>
    </citation>
    <scope>NUCLEOTIDE SEQUENCE [LARGE SCALE GENOMIC DNA]</scope>
    <source>
        <strain evidence="3 4">Illinois</strain>
    </source>
</reference>
<gene>
    <name evidence="3" type="ordered locus">MSU_0518</name>
</gene>
<evidence type="ECO:0000313" key="3">
    <source>
        <dbReference type="EMBL" id="ADX98052.1"/>
    </source>
</evidence>